<dbReference type="SUPFAM" id="SSF54523">
    <property type="entry name" value="Pili subunits"/>
    <property type="match status" value="1"/>
</dbReference>
<feature type="propeptide" id="PRO_5035507246" evidence="11">
    <location>
        <begin position="1"/>
        <end position="9"/>
    </location>
</feature>
<evidence type="ECO:0000256" key="6">
    <source>
        <dbReference type="ARBA" id="ARBA00022989"/>
    </source>
</evidence>
<keyword evidence="6 10" id="KW-1133">Transmembrane helix</keyword>
<evidence type="ECO:0000256" key="3">
    <source>
        <dbReference type="ARBA" id="ARBA00022475"/>
    </source>
</evidence>
<evidence type="ECO:0000256" key="8">
    <source>
        <dbReference type="ARBA" id="ARBA00023287"/>
    </source>
</evidence>
<name>A0A2P6MK94_ALKUR</name>
<dbReference type="RefSeq" id="WP_105957724.1">
    <property type="nucleotide sequence ID" value="NZ_PVNS01000002.1"/>
</dbReference>
<evidence type="ECO:0000256" key="1">
    <source>
        <dbReference type="ARBA" id="ARBA00004162"/>
    </source>
</evidence>
<evidence type="ECO:0000256" key="4">
    <source>
        <dbReference type="ARBA" id="ARBA00022481"/>
    </source>
</evidence>
<reference evidence="12 13" key="1">
    <citation type="submission" date="2018-03" db="EMBL/GenBank/DDBJ databases">
        <title>Bacillus urumqiensis sp. nov., a moderately haloalkaliphilic bacterium isolated from a salt lake.</title>
        <authorList>
            <person name="Zhao B."/>
            <person name="Liao Z."/>
        </authorList>
    </citation>
    <scope>NUCLEOTIDE SEQUENCE [LARGE SCALE GENOMIC DNA]</scope>
    <source>
        <strain evidence="12 13">BZ-SZ-XJ18</strain>
    </source>
</reference>
<evidence type="ECO:0000313" key="13">
    <source>
        <dbReference type="Proteomes" id="UP000243650"/>
    </source>
</evidence>
<evidence type="ECO:0000313" key="12">
    <source>
        <dbReference type="EMBL" id="PRO66688.1"/>
    </source>
</evidence>
<dbReference type="GO" id="GO:0030420">
    <property type="term" value="P:establishment of competence for transformation"/>
    <property type="evidence" value="ECO:0007669"/>
    <property type="project" value="UniProtKB-UniRule"/>
</dbReference>
<dbReference type="InterPro" id="IPR045584">
    <property type="entry name" value="Pilin-like"/>
</dbReference>
<dbReference type="Pfam" id="PF07963">
    <property type="entry name" value="N_methyl"/>
    <property type="match status" value="1"/>
</dbReference>
<feature type="transmembrane region" description="Helical" evidence="10">
    <location>
        <begin position="12"/>
        <end position="34"/>
    </location>
</feature>
<comment type="caution">
    <text evidence="12">The sequence shown here is derived from an EMBL/GenBank/DDBJ whole genome shotgun (WGS) entry which is preliminary data.</text>
</comment>
<dbReference type="GO" id="GO:0009986">
    <property type="term" value="C:cell surface"/>
    <property type="evidence" value="ECO:0007669"/>
    <property type="project" value="UniProtKB-SubCell"/>
</dbReference>
<accession>A0A2P6MK94</accession>
<keyword evidence="10" id="KW-0813">Transport</keyword>
<dbReference type="PIRSF" id="PIRSF029928">
    <property type="entry name" value="Late_competence_ComGC"/>
    <property type="match status" value="1"/>
</dbReference>
<evidence type="ECO:0000256" key="2">
    <source>
        <dbReference type="ARBA" id="ARBA00004241"/>
    </source>
</evidence>
<comment type="subcellular location">
    <subcellularLocation>
        <location evidence="1">Cell membrane</location>
        <topology evidence="1">Single-pass membrane protein</topology>
    </subcellularLocation>
    <subcellularLocation>
        <location evidence="2">Cell surface</location>
    </subcellularLocation>
</comment>
<dbReference type="NCBIfam" id="TIGR02532">
    <property type="entry name" value="IV_pilin_GFxxxE"/>
    <property type="match status" value="1"/>
</dbReference>
<proteinExistence type="inferred from homology"/>
<keyword evidence="13" id="KW-1185">Reference proteome</keyword>
<dbReference type="PROSITE" id="PS00409">
    <property type="entry name" value="PROKAR_NTER_METHYL"/>
    <property type="match status" value="1"/>
</dbReference>
<dbReference type="NCBIfam" id="NF040999">
    <property type="entry name" value="pilin_ComGC"/>
    <property type="match status" value="1"/>
</dbReference>
<dbReference type="Gene3D" id="3.30.700.10">
    <property type="entry name" value="Glycoprotein, Type 4 Pilin"/>
    <property type="match status" value="1"/>
</dbReference>
<dbReference type="InterPro" id="IPR012902">
    <property type="entry name" value="N_methyl_site"/>
</dbReference>
<dbReference type="InterPro" id="IPR016940">
    <property type="entry name" value="ComGC"/>
</dbReference>
<feature type="modified residue" description="N-methylphenylalanine" evidence="11">
    <location>
        <position position="10"/>
    </location>
</feature>
<dbReference type="Proteomes" id="UP000243650">
    <property type="component" value="Unassembled WGS sequence"/>
</dbReference>
<keyword evidence="5 10" id="KW-0812">Transmembrane</keyword>
<evidence type="ECO:0000256" key="5">
    <source>
        <dbReference type="ARBA" id="ARBA00022692"/>
    </source>
</evidence>
<feature type="chain" id="PRO_5035507245" description="ComG operon protein 3" evidence="11">
    <location>
        <begin position="10"/>
        <end position="102"/>
    </location>
</feature>
<keyword evidence="8 10" id="KW-0178">Competence</keyword>
<organism evidence="12 13">
    <name type="scientific">Alkalicoccus urumqiensis</name>
    <name type="common">Bacillus urumqiensis</name>
    <dbReference type="NCBI Taxonomy" id="1548213"/>
    <lineage>
        <taxon>Bacteria</taxon>
        <taxon>Bacillati</taxon>
        <taxon>Bacillota</taxon>
        <taxon>Bacilli</taxon>
        <taxon>Bacillales</taxon>
        <taxon>Bacillaceae</taxon>
        <taxon>Alkalicoccus</taxon>
    </lineage>
</organism>
<sequence length="102" mass="11002">MSRISNEKGFTLIEVMVVLVIISMLLLVFIPNLAKNQSVAGEKSCEAVLELTESQVLAYYSDNGDYPASIEELETEGYVDRTECPDGSGIVISGLDVSVDAP</sequence>
<comment type="function">
    <text evidence="10">Required for transformation and DNA binding.</text>
</comment>
<comment type="subunit">
    <text evidence="10">Homodimer.</text>
</comment>
<evidence type="ECO:0000256" key="7">
    <source>
        <dbReference type="ARBA" id="ARBA00023136"/>
    </source>
</evidence>
<dbReference type="EMBL" id="PVNS01000002">
    <property type="protein sequence ID" value="PRO66688.1"/>
    <property type="molecule type" value="Genomic_DNA"/>
</dbReference>
<evidence type="ECO:0000256" key="9">
    <source>
        <dbReference type="ARBA" id="ARBA00043982"/>
    </source>
</evidence>
<comment type="similarity">
    <text evidence="9 10">Belongs to the ComGC family.</text>
</comment>
<dbReference type="OrthoDB" id="1798043at2"/>
<dbReference type="GO" id="GO:0005886">
    <property type="term" value="C:plasma membrane"/>
    <property type="evidence" value="ECO:0007669"/>
    <property type="project" value="UniProtKB-SubCell"/>
</dbReference>
<keyword evidence="7 10" id="KW-0472">Membrane</keyword>
<keyword evidence="4 11" id="KW-0488">Methylation</keyword>
<dbReference type="AlphaFoldDB" id="A0A2P6MK94"/>
<gene>
    <name evidence="12" type="ORF">C6I21_01810</name>
</gene>
<evidence type="ECO:0000256" key="10">
    <source>
        <dbReference type="PIRNR" id="PIRNR029928"/>
    </source>
</evidence>
<keyword evidence="3 10" id="KW-1003">Cell membrane</keyword>
<protein>
    <recommendedName>
        <fullName evidence="10">ComG operon protein 3</fullName>
    </recommendedName>
</protein>
<evidence type="ECO:0000256" key="11">
    <source>
        <dbReference type="PIRSR" id="PIRSR029928-50"/>
    </source>
</evidence>